<comment type="caution">
    <text evidence="2">The sequence shown here is derived from an EMBL/GenBank/DDBJ whole genome shotgun (WGS) entry which is preliminary data.</text>
</comment>
<dbReference type="Proteomes" id="UP001230426">
    <property type="component" value="Unassembled WGS sequence"/>
</dbReference>
<reference evidence="2 3" key="1">
    <citation type="submission" date="2023-07" db="EMBL/GenBank/DDBJ databases">
        <title>Sequencing the genomes of 1000 actinobacteria strains.</title>
        <authorList>
            <person name="Klenk H.-P."/>
        </authorList>
    </citation>
    <scope>NUCLEOTIDE SEQUENCE [LARGE SCALE GENOMIC DNA]</scope>
    <source>
        <strain evidence="2 3">DSM 44109</strain>
    </source>
</reference>
<feature type="signal peptide" evidence="1">
    <location>
        <begin position="1"/>
        <end position="26"/>
    </location>
</feature>
<proteinExistence type="predicted"/>
<dbReference type="EMBL" id="JAUSRB010000002">
    <property type="protein sequence ID" value="MDP9869021.1"/>
    <property type="molecule type" value="Genomic_DNA"/>
</dbReference>
<evidence type="ECO:0000313" key="2">
    <source>
        <dbReference type="EMBL" id="MDP9869021.1"/>
    </source>
</evidence>
<gene>
    <name evidence="2" type="ORF">J2S55_008287</name>
</gene>
<keyword evidence="1" id="KW-0732">Signal</keyword>
<accession>A0ABT9RIA1</accession>
<feature type="chain" id="PRO_5046431428" evidence="1">
    <location>
        <begin position="27"/>
        <end position="115"/>
    </location>
</feature>
<organism evidence="2 3">
    <name type="scientific">Streptosporangium brasiliense</name>
    <dbReference type="NCBI Taxonomy" id="47480"/>
    <lineage>
        <taxon>Bacteria</taxon>
        <taxon>Bacillati</taxon>
        <taxon>Actinomycetota</taxon>
        <taxon>Actinomycetes</taxon>
        <taxon>Streptosporangiales</taxon>
        <taxon>Streptosporangiaceae</taxon>
        <taxon>Streptosporangium</taxon>
    </lineage>
</organism>
<protein>
    <submittedName>
        <fullName evidence="2">Uncharacterized protein</fullName>
    </submittedName>
</protein>
<evidence type="ECO:0000256" key="1">
    <source>
        <dbReference type="SAM" id="SignalP"/>
    </source>
</evidence>
<sequence length="115" mass="11851">MNRLRVLALVSVSAALVIGVSASASADAPAPKASTSAAPTCYEPARDQVLTTQQGIELFKACSAANAAAVPGWHWMGNYGDVYALANAANAWGAGPGELLTQIMSNGLLATFMYY</sequence>
<keyword evidence="3" id="KW-1185">Reference proteome</keyword>
<evidence type="ECO:0000313" key="3">
    <source>
        <dbReference type="Proteomes" id="UP001230426"/>
    </source>
</evidence>
<name>A0ABT9RIA1_9ACTN</name>